<evidence type="ECO:0000313" key="6">
    <source>
        <dbReference type="Proteomes" id="UP001461498"/>
    </source>
</evidence>
<feature type="compositionally biased region" description="Polar residues" evidence="2">
    <location>
        <begin position="732"/>
        <end position="743"/>
    </location>
</feature>
<dbReference type="InterPro" id="IPR050309">
    <property type="entry name" value="Type-B_Carboxylest/Lipase"/>
</dbReference>
<keyword evidence="3" id="KW-0732">Signal</keyword>
<feature type="region of interest" description="Disordered" evidence="2">
    <location>
        <begin position="763"/>
        <end position="808"/>
    </location>
</feature>
<protein>
    <recommendedName>
        <fullName evidence="4">Carboxylesterase type B domain-containing protein</fullName>
    </recommendedName>
</protein>
<reference evidence="5 6" key="1">
    <citation type="submission" date="2022-12" db="EMBL/GenBank/DDBJ databases">
        <title>Chromosome-level genome assembly of true bugs.</title>
        <authorList>
            <person name="Ma L."/>
            <person name="Li H."/>
        </authorList>
    </citation>
    <scope>NUCLEOTIDE SEQUENCE [LARGE SCALE GENOMIC DNA]</scope>
    <source>
        <strain evidence="5">Lab_2022b</strain>
    </source>
</reference>
<evidence type="ECO:0000259" key="4">
    <source>
        <dbReference type="Pfam" id="PF00135"/>
    </source>
</evidence>
<comment type="caution">
    <text evidence="5">The sequence shown here is derived from an EMBL/GenBank/DDBJ whole genome shotgun (WGS) entry which is preliminary data.</text>
</comment>
<sequence>MHSTDIVVLLCLVINCFHVNGLIRVKRIIGGSPADIPPSAVTNYTRPTTEATLTSTEQVIYVKRDERSALVNGVQNDDGTYSFLGIRYAEPPVGRFRFQRPRKLKLKGEVDATKFGPPCAQWKGGKVIGSEDCLFLNIFTPKLPDGNVSQPYPVLFWIHGGNFKTGSAAQYIPRHLVRKGIIVVTIQYRLGSLGFLSIGRKELPGNSGLFDIATALRWIHDYIKYFGGNPNRIVPGGQGSGASSATMLALNKYSRRRVSGIFAMSGSPISPFSLDDSEIRTSREVSKETRVCDNLEDIQFVRCMQQLPLETILKADSGVQENRLKTGGFIKGLVNLLVPGPSEEGEEDERFLPHFVVTSPFQAIKHGLFPPVPLLTGITKDETGSGCRGNFFQEIKKKLSQPSYFQSNFFMDALQANKGLLSNKTINSELQSLFRNSNYVKFFGMLVASALSDIEKIIKQTTDAFFTLPAFITSHLWSKKSNVFLYSFEHIPKKSLAEEFLSGIPLISPSLSHNYEKKGPEHGDDLMYLFDIRSIEGAPLENPLINETDSTVREYFCTMVAEFVASGKPRIEGTDEWKPFSAILGNYMVINDRPKLVANFRKCEMGLWTGDYEILRSPECSILHQAAEALKKSFGQIQSPFLKPSTIGLPLYGLKPPGYHRKPIGTLPGIVPNPLLVGGGGGGLSNLRNQSITGGTGNNPLNPLNHNSGISNPLAGLNALNNHQSHGHPGITGNNNPLANTRSALPDTRPALPGLNRPFGGLSSNTAAGSRNPLGGLIPNNNANIRTTPPVANENPADNAEGGTSSNVNPLTGLIGASRTTNNPAISIGAQDSMNNYPSRHTGLFGFRKIFRG</sequence>
<proteinExistence type="predicted"/>
<keyword evidence="6" id="KW-1185">Reference proteome</keyword>
<feature type="signal peptide" evidence="3">
    <location>
        <begin position="1"/>
        <end position="21"/>
    </location>
</feature>
<accession>A0AAW1D2Y5</accession>
<dbReference type="InterPro" id="IPR029058">
    <property type="entry name" value="AB_hydrolase_fold"/>
</dbReference>
<dbReference type="InterPro" id="IPR019819">
    <property type="entry name" value="Carboxylesterase_B_CS"/>
</dbReference>
<evidence type="ECO:0000256" key="3">
    <source>
        <dbReference type="SAM" id="SignalP"/>
    </source>
</evidence>
<evidence type="ECO:0000313" key="5">
    <source>
        <dbReference type="EMBL" id="KAK9504575.1"/>
    </source>
</evidence>
<keyword evidence="1" id="KW-0325">Glycoprotein</keyword>
<dbReference type="SUPFAM" id="SSF53474">
    <property type="entry name" value="alpha/beta-Hydrolases"/>
    <property type="match status" value="1"/>
</dbReference>
<organism evidence="5 6">
    <name type="scientific">Rhynocoris fuscipes</name>
    <dbReference type="NCBI Taxonomy" id="488301"/>
    <lineage>
        <taxon>Eukaryota</taxon>
        <taxon>Metazoa</taxon>
        <taxon>Ecdysozoa</taxon>
        <taxon>Arthropoda</taxon>
        <taxon>Hexapoda</taxon>
        <taxon>Insecta</taxon>
        <taxon>Pterygota</taxon>
        <taxon>Neoptera</taxon>
        <taxon>Paraneoptera</taxon>
        <taxon>Hemiptera</taxon>
        <taxon>Heteroptera</taxon>
        <taxon>Panheteroptera</taxon>
        <taxon>Cimicomorpha</taxon>
        <taxon>Reduviidae</taxon>
        <taxon>Harpactorinae</taxon>
        <taxon>Harpactorini</taxon>
        <taxon>Rhynocoris</taxon>
    </lineage>
</organism>
<dbReference type="InterPro" id="IPR002018">
    <property type="entry name" value="CarbesteraseB"/>
</dbReference>
<gene>
    <name evidence="5" type="ORF">O3M35_010880</name>
</gene>
<feature type="chain" id="PRO_5043519678" description="Carboxylesterase type B domain-containing protein" evidence="3">
    <location>
        <begin position="22"/>
        <end position="853"/>
    </location>
</feature>
<dbReference type="Pfam" id="PF00135">
    <property type="entry name" value="COesterase"/>
    <property type="match status" value="1"/>
</dbReference>
<dbReference type="Gene3D" id="3.40.50.1820">
    <property type="entry name" value="alpha/beta hydrolase"/>
    <property type="match status" value="1"/>
</dbReference>
<feature type="domain" description="Carboxylesterase type B" evidence="4">
    <location>
        <begin position="74"/>
        <end position="602"/>
    </location>
</feature>
<name>A0AAW1D2Y5_9HEMI</name>
<dbReference type="Proteomes" id="UP001461498">
    <property type="component" value="Unassembled WGS sequence"/>
</dbReference>
<dbReference type="PANTHER" id="PTHR11559">
    <property type="entry name" value="CARBOXYLESTERASE"/>
    <property type="match status" value="1"/>
</dbReference>
<feature type="region of interest" description="Disordered" evidence="2">
    <location>
        <begin position="723"/>
        <end position="744"/>
    </location>
</feature>
<dbReference type="EMBL" id="JAPXFL010000007">
    <property type="protein sequence ID" value="KAK9504575.1"/>
    <property type="molecule type" value="Genomic_DNA"/>
</dbReference>
<dbReference type="AlphaFoldDB" id="A0AAW1D2Y5"/>
<dbReference type="PROSITE" id="PS00941">
    <property type="entry name" value="CARBOXYLESTERASE_B_2"/>
    <property type="match status" value="1"/>
</dbReference>
<evidence type="ECO:0000256" key="1">
    <source>
        <dbReference type="ARBA" id="ARBA00023180"/>
    </source>
</evidence>
<evidence type="ECO:0000256" key="2">
    <source>
        <dbReference type="SAM" id="MobiDB-lite"/>
    </source>
</evidence>